<keyword evidence="8" id="KW-0460">Magnesium</keyword>
<evidence type="ECO:0000256" key="8">
    <source>
        <dbReference type="ARBA" id="ARBA00022842"/>
    </source>
</evidence>
<evidence type="ECO:0000256" key="3">
    <source>
        <dbReference type="ARBA" id="ARBA00022475"/>
    </source>
</evidence>
<evidence type="ECO:0000256" key="10">
    <source>
        <dbReference type="ARBA" id="ARBA00022989"/>
    </source>
</evidence>
<accession>A0ABT9DUA0</accession>
<evidence type="ECO:0000256" key="6">
    <source>
        <dbReference type="ARBA" id="ARBA00022692"/>
    </source>
</evidence>
<keyword evidence="7" id="KW-0479">Metal-binding</keyword>
<comment type="function">
    <text evidence="1">Antenna complexes are light-harvesting systems, which transfer the excitation energy to the reaction centers.</text>
</comment>
<feature type="domain" description="Antenna complex alpha/beta subunit" evidence="14">
    <location>
        <begin position="5"/>
        <end position="38"/>
    </location>
</feature>
<evidence type="ECO:0000256" key="4">
    <source>
        <dbReference type="ARBA" id="ARBA00022494"/>
    </source>
</evidence>
<keyword evidence="3" id="KW-1003">Cell membrane</keyword>
<dbReference type="EMBL" id="JAUTWS010000003">
    <property type="protein sequence ID" value="MDO9707483.1"/>
    <property type="molecule type" value="Genomic_DNA"/>
</dbReference>
<gene>
    <name evidence="15" type="primary">pufA</name>
    <name evidence="15" type="ORF">Q7A36_03935</name>
</gene>
<evidence type="ECO:0000256" key="7">
    <source>
        <dbReference type="ARBA" id="ARBA00022723"/>
    </source>
</evidence>
<keyword evidence="13" id="KW-0437">Light-harvesting polypeptide</keyword>
<keyword evidence="9" id="KW-0076">Bacteriochlorophyll</keyword>
<dbReference type="InterPro" id="IPR035889">
    <property type="entry name" value="Light-harvesting_complex"/>
</dbReference>
<proteinExistence type="predicted"/>
<name>A0ABT9DUA0_9PROT</name>
<keyword evidence="6" id="KW-0812">Transmembrane</keyword>
<dbReference type="InterPro" id="IPR018332">
    <property type="entry name" value="Antenna_alpha"/>
</dbReference>
<evidence type="ECO:0000256" key="5">
    <source>
        <dbReference type="ARBA" id="ARBA00022549"/>
    </source>
</evidence>
<evidence type="ECO:0000313" key="15">
    <source>
        <dbReference type="EMBL" id="MDO9707483.1"/>
    </source>
</evidence>
<evidence type="ECO:0000256" key="11">
    <source>
        <dbReference type="ARBA" id="ARBA00022991"/>
    </source>
</evidence>
<keyword evidence="11" id="KW-0157">Chromophore</keyword>
<evidence type="ECO:0000313" key="16">
    <source>
        <dbReference type="Proteomes" id="UP001243009"/>
    </source>
</evidence>
<evidence type="ECO:0000256" key="12">
    <source>
        <dbReference type="ARBA" id="ARBA00023136"/>
    </source>
</evidence>
<dbReference type="Gene3D" id="4.10.220.20">
    <property type="entry name" value="Light-harvesting complex"/>
    <property type="match status" value="1"/>
</dbReference>
<evidence type="ECO:0000256" key="9">
    <source>
        <dbReference type="ARBA" id="ARBA00022956"/>
    </source>
</evidence>
<evidence type="ECO:0000256" key="13">
    <source>
        <dbReference type="ARBA" id="ARBA00023243"/>
    </source>
</evidence>
<dbReference type="SUPFAM" id="SSF56918">
    <property type="entry name" value="Light-harvesting complex subunits"/>
    <property type="match status" value="1"/>
</dbReference>
<organism evidence="15 16">
    <name type="scientific">Paracraurococcus lichenis</name>
    <dbReference type="NCBI Taxonomy" id="3064888"/>
    <lineage>
        <taxon>Bacteria</taxon>
        <taxon>Pseudomonadati</taxon>
        <taxon>Pseudomonadota</taxon>
        <taxon>Alphaproteobacteria</taxon>
        <taxon>Acetobacterales</taxon>
        <taxon>Roseomonadaceae</taxon>
        <taxon>Paracraurococcus</taxon>
    </lineage>
</organism>
<sequence length="66" mass="7234">MLNLHKMWMLFDPRRSLVLAAIAVVVIALVIHFAVLSSPRYCDHLGWCAPTVNAQPGAVAARPPAR</sequence>
<keyword evidence="16" id="KW-1185">Reference proteome</keyword>
<evidence type="ECO:0000256" key="1">
    <source>
        <dbReference type="ARBA" id="ARBA00002455"/>
    </source>
</evidence>
<keyword evidence="10" id="KW-1133">Transmembrane helix</keyword>
<comment type="subcellular location">
    <subcellularLocation>
        <location evidence="2">Cell inner membrane</location>
        <topology evidence="2">Single-pass type II membrane protein</topology>
    </subcellularLocation>
</comment>
<dbReference type="Pfam" id="PF00556">
    <property type="entry name" value="LHC"/>
    <property type="match status" value="1"/>
</dbReference>
<evidence type="ECO:0000259" key="14">
    <source>
        <dbReference type="Pfam" id="PF00556"/>
    </source>
</evidence>
<evidence type="ECO:0000256" key="2">
    <source>
        <dbReference type="ARBA" id="ARBA00004249"/>
    </source>
</evidence>
<dbReference type="PRINTS" id="PR00673">
    <property type="entry name" value="LIGHTHARVSTA"/>
</dbReference>
<keyword evidence="4" id="KW-0148">Chlorophyll</keyword>
<comment type="caution">
    <text evidence="15">The sequence shown here is derived from an EMBL/GenBank/DDBJ whole genome shotgun (WGS) entry which is preliminary data.</text>
</comment>
<dbReference type="InterPro" id="IPR000066">
    <property type="entry name" value="Antenna_a/b"/>
</dbReference>
<reference evidence="15 16" key="1">
    <citation type="submission" date="2023-08" db="EMBL/GenBank/DDBJ databases">
        <title>The draft genome sequence of Paracraurococcus sp. LOR1-02.</title>
        <authorList>
            <person name="Kingkaew E."/>
            <person name="Tanasupawat S."/>
        </authorList>
    </citation>
    <scope>NUCLEOTIDE SEQUENCE [LARGE SCALE GENOMIC DNA]</scope>
    <source>
        <strain evidence="15 16">LOR1-02</strain>
    </source>
</reference>
<protein>
    <submittedName>
        <fullName evidence="15">Light-harvesting antenna LH1, alpha subunit</fullName>
    </submittedName>
</protein>
<keyword evidence="12" id="KW-0472">Membrane</keyword>
<keyword evidence="5" id="KW-0042">Antenna complex</keyword>
<dbReference type="RefSeq" id="WP_305102354.1">
    <property type="nucleotide sequence ID" value="NZ_JAUTWS010000003.1"/>
</dbReference>
<dbReference type="Proteomes" id="UP001243009">
    <property type="component" value="Unassembled WGS sequence"/>
</dbReference>
<dbReference type="NCBIfam" id="NF040861">
    <property type="entry name" value="pufA_517_ASD"/>
    <property type="match status" value="1"/>
</dbReference>